<protein>
    <submittedName>
        <fullName evidence="1">Uncharacterized protein</fullName>
    </submittedName>
</protein>
<comment type="caution">
    <text evidence="1">The sequence shown here is derived from an EMBL/GenBank/DDBJ whole genome shotgun (WGS) entry which is preliminary data.</text>
</comment>
<proteinExistence type="predicted"/>
<evidence type="ECO:0000313" key="1">
    <source>
        <dbReference type="EMBL" id="MFC3440232.1"/>
    </source>
</evidence>
<name>A0ABV7NCJ1_9SPHN</name>
<sequence length="55" mass="5986">MIRIDSQIDRNFSALSHRMTDMAVPGRGAAAPESIASLIDKVNAAKLRYQPGGMR</sequence>
<dbReference type="RefSeq" id="WP_380793125.1">
    <property type="nucleotide sequence ID" value="NZ_JBHRVU010000004.1"/>
</dbReference>
<dbReference type="EMBL" id="JBHRVU010000004">
    <property type="protein sequence ID" value="MFC3440232.1"/>
    <property type="molecule type" value="Genomic_DNA"/>
</dbReference>
<accession>A0ABV7NCJ1</accession>
<gene>
    <name evidence="1" type="ORF">ACFOKF_03295</name>
</gene>
<dbReference type="Proteomes" id="UP001595681">
    <property type="component" value="Unassembled WGS sequence"/>
</dbReference>
<organism evidence="1 2">
    <name type="scientific">Sphingobium rhizovicinum</name>
    <dbReference type="NCBI Taxonomy" id="432308"/>
    <lineage>
        <taxon>Bacteria</taxon>
        <taxon>Pseudomonadati</taxon>
        <taxon>Pseudomonadota</taxon>
        <taxon>Alphaproteobacteria</taxon>
        <taxon>Sphingomonadales</taxon>
        <taxon>Sphingomonadaceae</taxon>
        <taxon>Sphingobium</taxon>
    </lineage>
</organism>
<keyword evidence="2" id="KW-1185">Reference proteome</keyword>
<reference evidence="2" key="1">
    <citation type="journal article" date="2019" name="Int. J. Syst. Evol. Microbiol.">
        <title>The Global Catalogue of Microorganisms (GCM) 10K type strain sequencing project: providing services to taxonomists for standard genome sequencing and annotation.</title>
        <authorList>
            <consortium name="The Broad Institute Genomics Platform"/>
            <consortium name="The Broad Institute Genome Sequencing Center for Infectious Disease"/>
            <person name="Wu L."/>
            <person name="Ma J."/>
        </authorList>
    </citation>
    <scope>NUCLEOTIDE SEQUENCE [LARGE SCALE GENOMIC DNA]</scope>
    <source>
        <strain evidence="2">CCM 7491</strain>
    </source>
</reference>
<evidence type="ECO:0000313" key="2">
    <source>
        <dbReference type="Proteomes" id="UP001595681"/>
    </source>
</evidence>